<dbReference type="InterPro" id="IPR043130">
    <property type="entry name" value="CDP-OH_PTrfase_TM_dom"/>
</dbReference>
<proteinExistence type="inferred from homology"/>
<comment type="catalytic activity">
    <reaction evidence="13 17">
        <text>1,2-di-(9Z-octadecenoyl)-sn-glycero-3-cytidine-5'-diphosphate + 1D-myo-inositol 3-phosphate = 1,2-di-(9Z-octadecenoyl)-sn-glycero-3-phospho-(1D-myo-inositol-3-phosphate) + CMP + H(+)</text>
        <dbReference type="Rhea" id="RHEA:61216"/>
        <dbReference type="ChEBI" id="CHEBI:15378"/>
        <dbReference type="ChEBI" id="CHEBI:58401"/>
        <dbReference type="ChEBI" id="CHEBI:60377"/>
        <dbReference type="ChEBI" id="CHEBI:85356"/>
        <dbReference type="ChEBI" id="CHEBI:144472"/>
    </reaction>
</comment>
<feature type="binding site" evidence="17">
    <location>
        <position position="69"/>
    </location>
    <ligand>
        <name>Mg(2+)</name>
        <dbReference type="ChEBI" id="CHEBI:18420"/>
        <label>1</label>
    </ligand>
</feature>
<evidence type="ECO:0000256" key="2">
    <source>
        <dbReference type="ARBA" id="ARBA00004805"/>
    </source>
</evidence>
<keyword evidence="17" id="KW-0444">Lipid biosynthesis</keyword>
<gene>
    <name evidence="19" type="ORF">J2S70_001734</name>
</gene>
<dbReference type="RefSeq" id="WP_307683321.1">
    <property type="nucleotide sequence ID" value="NZ_JAUSQX010000001.1"/>
</dbReference>
<feature type="binding site" evidence="17">
    <location>
        <position position="91"/>
    </location>
    <ligand>
        <name>Mg(2+)</name>
        <dbReference type="ChEBI" id="CHEBI:18420"/>
        <label>2</label>
    </ligand>
</feature>
<evidence type="ECO:0000256" key="9">
    <source>
        <dbReference type="ARBA" id="ARBA00022723"/>
    </source>
</evidence>
<feature type="transmembrane region" description="Helical" evidence="17">
    <location>
        <begin position="44"/>
        <end position="65"/>
    </location>
</feature>
<keyword evidence="20" id="KW-1185">Reference proteome</keyword>
<comment type="subcellular location">
    <subcellularLocation>
        <location evidence="1 17">Cell membrane</location>
        <topology evidence="1 17">Multi-pass membrane protein</topology>
    </subcellularLocation>
</comment>
<evidence type="ECO:0000256" key="14">
    <source>
        <dbReference type="ARBA" id="ARBA00024082"/>
    </source>
</evidence>
<feature type="binding site" evidence="17">
    <location>
        <position position="74"/>
    </location>
    <ligand>
        <name>a CDP-1,2-diacyl-sn-glycerol</name>
        <dbReference type="ChEBI" id="CHEBI:58332"/>
    </ligand>
</feature>
<feature type="transmembrane region" description="Helical" evidence="17">
    <location>
        <begin position="178"/>
        <end position="196"/>
    </location>
</feature>
<dbReference type="PROSITE" id="PS00379">
    <property type="entry name" value="CDP_ALCOHOL_P_TRANSF"/>
    <property type="match status" value="1"/>
</dbReference>
<feature type="transmembrane region" description="Helical" evidence="17">
    <location>
        <begin position="20"/>
        <end position="38"/>
    </location>
</feature>
<feature type="binding site" evidence="17">
    <location>
        <position position="66"/>
    </location>
    <ligand>
        <name>Mg(2+)</name>
        <dbReference type="ChEBI" id="CHEBI:18420"/>
        <label>2</label>
    </ligand>
</feature>
<feature type="binding site" evidence="17">
    <location>
        <position position="87"/>
    </location>
    <ligand>
        <name>Mg(2+)</name>
        <dbReference type="ChEBI" id="CHEBI:18420"/>
        <label>1</label>
    </ligand>
</feature>
<feature type="binding site" evidence="17">
    <location>
        <position position="70"/>
    </location>
    <ligand>
        <name>a CDP-1,2-diacyl-sn-glycerol</name>
        <dbReference type="ChEBI" id="CHEBI:58332"/>
    </ligand>
</feature>
<protein>
    <recommendedName>
        <fullName evidence="14 17">Phosphatidylinositol phosphate synthase</fullName>
        <shortName evidence="17">PIP synthase</shortName>
        <ecNumber evidence="17">2.7.8.-</ecNumber>
    </recommendedName>
    <alternativeName>
        <fullName evidence="15 17">CDP-diacylglycerol--D-myo-inositol-3-phosphate 3-phosphatidyltransferase</fullName>
    </alternativeName>
</protein>
<feature type="binding site" evidence="17">
    <location>
        <begin position="29"/>
        <end position="32"/>
    </location>
    <ligand>
        <name>a CDP-1,2-diacyl-sn-glycerol</name>
        <dbReference type="ChEBI" id="CHEBI:58332"/>
    </ligand>
</feature>
<dbReference type="Pfam" id="PF01066">
    <property type="entry name" value="CDP-OH_P_transf"/>
    <property type="match status" value="1"/>
</dbReference>
<evidence type="ECO:0000256" key="12">
    <source>
        <dbReference type="ARBA" id="ARBA00023136"/>
    </source>
</evidence>
<evidence type="ECO:0000256" key="8">
    <source>
        <dbReference type="ARBA" id="ARBA00022692"/>
    </source>
</evidence>
<dbReference type="NCBIfam" id="NF045883">
    <property type="entry name" value="PIPSynth"/>
    <property type="match status" value="1"/>
</dbReference>
<comment type="function">
    <text evidence="17">Catalyzes the conjugation of the 1'-hydroxyl group of D-myo-inositol-3-phosphate (also named L-myo-inositol-1-phosphate) with a lipid tail of cytidine diphosphate diacylglycerol (CDP-DAG), forming phosphatidylinositol phosphate (PIP) and CMP. PIP is a precursor of phosphatidylinositol (PI) which is an essential lipid required for cell wall formation.</text>
</comment>
<dbReference type="InterPro" id="IPR000462">
    <property type="entry name" value="CDP-OH_P_trans"/>
</dbReference>
<name>A0ABT9NIC4_9ACTO</name>
<keyword evidence="6 17" id="KW-1003">Cell membrane</keyword>
<accession>A0ABT9NIC4</accession>
<keyword evidence="17" id="KW-1208">Phospholipid metabolism</keyword>
<dbReference type="InterPro" id="IPR044268">
    <property type="entry name" value="PIP_synthase_PgsA1"/>
</dbReference>
<evidence type="ECO:0000256" key="1">
    <source>
        <dbReference type="ARBA" id="ARBA00004651"/>
    </source>
</evidence>
<evidence type="ECO:0000256" key="11">
    <source>
        <dbReference type="ARBA" id="ARBA00022989"/>
    </source>
</evidence>
<evidence type="ECO:0000313" key="20">
    <source>
        <dbReference type="Proteomes" id="UP001243212"/>
    </source>
</evidence>
<keyword evidence="11 17" id="KW-1133">Transmembrane helix</keyword>
<comment type="caution">
    <text evidence="17">Lacks conserved residue(s) required for the propagation of feature annotation.</text>
</comment>
<comment type="subunit">
    <text evidence="5 17">Homodimer.</text>
</comment>
<keyword evidence="12 17" id="KW-0472">Membrane</keyword>
<evidence type="ECO:0000256" key="6">
    <source>
        <dbReference type="ARBA" id="ARBA00022475"/>
    </source>
</evidence>
<organism evidence="19 20">
    <name type="scientific">Trueperella bonasi</name>
    <dbReference type="NCBI Taxonomy" id="312286"/>
    <lineage>
        <taxon>Bacteria</taxon>
        <taxon>Bacillati</taxon>
        <taxon>Actinomycetota</taxon>
        <taxon>Actinomycetes</taxon>
        <taxon>Actinomycetales</taxon>
        <taxon>Actinomycetaceae</taxon>
        <taxon>Trueperella</taxon>
    </lineage>
</organism>
<comment type="caution">
    <text evidence="19">The sequence shown here is derived from an EMBL/GenBank/DDBJ whole genome shotgun (WGS) entry which is preliminary data.</text>
</comment>
<evidence type="ECO:0000256" key="15">
    <source>
        <dbReference type="ARBA" id="ARBA00033137"/>
    </source>
</evidence>
<sequence length="208" mass="22131">MLSRSGRPLGELLFGPIARLFVKLGISANTVTVVGGILSSLSALYFFPNNMLVVGTVLTGILVIFDNLDGQMARMTGTTSAWGAFLDSTMDRFSDSAIFVGLALWGYFHADEAAKFAVVTGALAALVIGSIVPYVRARAESVGCTAAVGIAERADRLIFALILILAIIFGASHWVMGIGLWILAALALITVIQRMFHVYKQMKGASET</sequence>
<comment type="catalytic activity">
    <reaction evidence="16 17">
        <text>a CDP-1,2-diacyl-sn-glycerol + 1D-myo-inositol 3-phosphate = a 1,2-diacyl-sn-glycero-3-phospho-(1D-myo-inositol-3-phosphate) + CMP + H(+)</text>
        <dbReference type="Rhea" id="RHEA:60504"/>
        <dbReference type="ChEBI" id="CHEBI:15378"/>
        <dbReference type="ChEBI" id="CHEBI:58088"/>
        <dbReference type="ChEBI" id="CHEBI:58332"/>
        <dbReference type="ChEBI" id="CHEBI:58401"/>
        <dbReference type="ChEBI" id="CHEBI:60377"/>
    </reaction>
</comment>
<evidence type="ECO:0000256" key="13">
    <source>
        <dbReference type="ARBA" id="ARBA00023935"/>
    </source>
</evidence>
<dbReference type="HAMAP" id="MF_02241">
    <property type="entry name" value="PIP_synthase"/>
    <property type="match status" value="1"/>
</dbReference>
<feature type="transmembrane region" description="Helical" evidence="17">
    <location>
        <begin position="116"/>
        <end position="135"/>
    </location>
</feature>
<dbReference type="EC" id="2.7.8.-" evidence="17"/>
<comment type="similarity">
    <text evidence="4 17 18">Belongs to the CDP-alcohol phosphatidyltransferase class-I family.</text>
</comment>
<evidence type="ECO:0000313" key="19">
    <source>
        <dbReference type="EMBL" id="MDP9807152.1"/>
    </source>
</evidence>
<evidence type="ECO:0000256" key="3">
    <source>
        <dbReference type="ARBA" id="ARBA00005189"/>
    </source>
</evidence>
<comment type="pathway">
    <text evidence="3">Lipid metabolism.</text>
</comment>
<evidence type="ECO:0000256" key="17">
    <source>
        <dbReference type="HAMAP-Rule" id="MF_02241"/>
    </source>
</evidence>
<evidence type="ECO:0000256" key="18">
    <source>
        <dbReference type="RuleBase" id="RU003750"/>
    </source>
</evidence>
<dbReference type="Proteomes" id="UP001243212">
    <property type="component" value="Unassembled WGS sequence"/>
</dbReference>
<keyword evidence="17" id="KW-0443">Lipid metabolism</keyword>
<evidence type="ECO:0000256" key="4">
    <source>
        <dbReference type="ARBA" id="ARBA00010441"/>
    </source>
</evidence>
<feature type="binding site" evidence="17">
    <location>
        <position position="80"/>
    </location>
    <ligand>
        <name>a CDP-1,2-diacyl-sn-glycerol</name>
        <dbReference type="ChEBI" id="CHEBI:58332"/>
    </ligand>
</feature>
<feature type="binding site" evidence="17">
    <location>
        <position position="87"/>
    </location>
    <ligand>
        <name>Mg(2+)</name>
        <dbReference type="ChEBI" id="CHEBI:18420"/>
        <label>2</label>
    </ligand>
</feature>
<comment type="pathway">
    <text evidence="2 17">Phospholipid metabolism; phosphatidylinositol phosphate biosynthesis.</text>
</comment>
<dbReference type="GO" id="GO:0008444">
    <property type="term" value="F:CDP-diacylglycerol-glycerol-3-phosphate 3-phosphatidyltransferase activity"/>
    <property type="evidence" value="ECO:0007669"/>
    <property type="project" value="UniProtKB-EC"/>
</dbReference>
<evidence type="ECO:0000256" key="7">
    <source>
        <dbReference type="ARBA" id="ARBA00022679"/>
    </source>
</evidence>
<keyword evidence="17" id="KW-0594">Phospholipid biosynthesis</keyword>
<keyword evidence="10 17" id="KW-0460">Magnesium</keyword>
<dbReference type="EMBL" id="JAUSQX010000001">
    <property type="protein sequence ID" value="MDP9807152.1"/>
    <property type="molecule type" value="Genomic_DNA"/>
</dbReference>
<evidence type="ECO:0000256" key="5">
    <source>
        <dbReference type="ARBA" id="ARBA00011738"/>
    </source>
</evidence>
<feature type="active site" description="Proton acceptor" evidence="17">
    <location>
        <position position="91"/>
    </location>
</feature>
<evidence type="ECO:0000256" key="16">
    <source>
        <dbReference type="ARBA" id="ARBA00048865"/>
    </source>
</evidence>
<dbReference type="Gene3D" id="1.20.120.1760">
    <property type="match status" value="1"/>
</dbReference>
<keyword evidence="8 17" id="KW-0812">Transmembrane</keyword>
<keyword evidence="7 17" id="KW-0808">Transferase</keyword>
<keyword evidence="9 17" id="KW-0479">Metal-binding</keyword>
<feature type="binding site" evidence="17">
    <location>
        <position position="66"/>
    </location>
    <ligand>
        <name>Mg(2+)</name>
        <dbReference type="ChEBI" id="CHEBI:18420"/>
        <label>1</label>
    </ligand>
</feature>
<evidence type="ECO:0000256" key="10">
    <source>
        <dbReference type="ARBA" id="ARBA00022842"/>
    </source>
</evidence>
<dbReference type="InterPro" id="IPR048254">
    <property type="entry name" value="CDP_ALCOHOL_P_TRANSF_CS"/>
</dbReference>
<reference evidence="19 20" key="1">
    <citation type="submission" date="2023-07" db="EMBL/GenBank/DDBJ databases">
        <title>Sequencing the genomes of 1000 actinobacteria strains.</title>
        <authorList>
            <person name="Klenk H.-P."/>
        </authorList>
    </citation>
    <scope>NUCLEOTIDE SEQUENCE [LARGE SCALE GENOMIC DNA]</scope>
    <source>
        <strain evidence="19 20">DSM 17163</strain>
    </source>
</reference>
<comment type="cofactor">
    <cofactor evidence="17">
        <name>Mg(2+)</name>
        <dbReference type="ChEBI" id="CHEBI:18420"/>
    </cofactor>
    <text evidence="17">Contains a di-nuclear catalytic Mg(2+) center.</text>
</comment>